<dbReference type="InterPro" id="IPR032691">
    <property type="entry name" value="Mon2/Sec7/BIG1-like_HUS"/>
</dbReference>
<evidence type="ECO:0000313" key="3">
    <source>
        <dbReference type="Proteomes" id="UP000507470"/>
    </source>
</evidence>
<dbReference type="AlphaFoldDB" id="A0A6J8CML4"/>
<dbReference type="EMBL" id="CACVKT020005762">
    <property type="protein sequence ID" value="CAC5397728.1"/>
    <property type="molecule type" value="Genomic_DNA"/>
</dbReference>
<gene>
    <name evidence="2" type="ORF">MCOR_32147</name>
</gene>
<dbReference type="Pfam" id="PF12783">
    <property type="entry name" value="Sec7-like_HUS"/>
    <property type="match status" value="1"/>
</dbReference>
<dbReference type="PANTHER" id="PTHR10663">
    <property type="entry name" value="GUANYL-NUCLEOTIDE EXCHANGE FACTOR"/>
    <property type="match status" value="1"/>
</dbReference>
<protein>
    <submittedName>
        <fullName evidence="2">GBF1</fullName>
    </submittedName>
</protein>
<dbReference type="SUPFAM" id="SSF48371">
    <property type="entry name" value="ARM repeat"/>
    <property type="match status" value="1"/>
</dbReference>
<dbReference type="InterPro" id="IPR016024">
    <property type="entry name" value="ARM-type_fold"/>
</dbReference>
<dbReference type="OrthoDB" id="10258608at2759"/>
<accession>A0A6J8CML4</accession>
<dbReference type="PANTHER" id="PTHR10663:SF388">
    <property type="entry name" value="GOLGI-SPECIFIC BREFELDIN A-RESISTANCE GUANINE NUCLEOTIDE EXCHANGE FACTOR 1"/>
    <property type="match status" value="1"/>
</dbReference>
<proteinExistence type="predicted"/>
<feature type="domain" description="Mon2/Sec7/BIG1-like HUS" evidence="1">
    <location>
        <begin position="24"/>
        <end position="176"/>
    </location>
</feature>
<organism evidence="2 3">
    <name type="scientific">Mytilus coruscus</name>
    <name type="common">Sea mussel</name>
    <dbReference type="NCBI Taxonomy" id="42192"/>
    <lineage>
        <taxon>Eukaryota</taxon>
        <taxon>Metazoa</taxon>
        <taxon>Spiralia</taxon>
        <taxon>Lophotrochozoa</taxon>
        <taxon>Mollusca</taxon>
        <taxon>Bivalvia</taxon>
        <taxon>Autobranchia</taxon>
        <taxon>Pteriomorphia</taxon>
        <taxon>Mytilida</taxon>
        <taxon>Mytiloidea</taxon>
        <taxon>Mytilidae</taxon>
        <taxon>Mytilinae</taxon>
        <taxon>Mytilus</taxon>
    </lineage>
</organism>
<name>A0A6J8CML4_MYTCO</name>
<keyword evidence="3" id="KW-1185">Reference proteome</keyword>
<dbReference type="Proteomes" id="UP000507470">
    <property type="component" value="Unassembled WGS sequence"/>
</dbReference>
<evidence type="ECO:0000259" key="1">
    <source>
        <dbReference type="Pfam" id="PF12783"/>
    </source>
</evidence>
<sequence>MKIHKELFCQNSKEGSGPLLPYGLPCVRELFRFLISLTNPLDRHNTDVMIHMGLSLLAVAFESGADHIGQYESLLFLVKDEMCRHLFLLLQSERLSLFSASIRVCFLVFESIRSHLKFQLEMYLTKLSDIIISESPRIMYETREIALDAIVQLFKIPGMVTELFINYDCDLYCSNLFEDTTKLLSKSLDNTQKSSDSDCTVVSLSYCVRCGGPSGVLSVDEGVELADFMIRVDNSWTWFHFFSLYWLYILRIPSVVDFWVIRCLL</sequence>
<evidence type="ECO:0000313" key="2">
    <source>
        <dbReference type="EMBL" id="CAC5397728.1"/>
    </source>
</evidence>
<reference evidence="2 3" key="1">
    <citation type="submission" date="2020-06" db="EMBL/GenBank/DDBJ databases">
        <authorList>
            <person name="Li R."/>
            <person name="Bekaert M."/>
        </authorList>
    </citation>
    <scope>NUCLEOTIDE SEQUENCE [LARGE SCALE GENOMIC DNA]</scope>
    <source>
        <strain evidence="3">wild</strain>
    </source>
</reference>